<feature type="region of interest" description="Disordered" evidence="2">
    <location>
        <begin position="491"/>
        <end position="566"/>
    </location>
</feature>
<feature type="compositionally biased region" description="Low complexity" evidence="2">
    <location>
        <begin position="225"/>
        <end position="239"/>
    </location>
</feature>
<dbReference type="AlphaFoldDB" id="A0A9W9GCR5"/>
<organism evidence="4 5">
    <name type="scientific">Penicillium angulare</name>
    <dbReference type="NCBI Taxonomy" id="116970"/>
    <lineage>
        <taxon>Eukaryota</taxon>
        <taxon>Fungi</taxon>
        <taxon>Dikarya</taxon>
        <taxon>Ascomycota</taxon>
        <taxon>Pezizomycotina</taxon>
        <taxon>Eurotiomycetes</taxon>
        <taxon>Eurotiomycetidae</taxon>
        <taxon>Eurotiales</taxon>
        <taxon>Aspergillaceae</taxon>
        <taxon>Penicillium</taxon>
    </lineage>
</organism>
<evidence type="ECO:0000313" key="5">
    <source>
        <dbReference type="Proteomes" id="UP001149165"/>
    </source>
</evidence>
<dbReference type="SUPFAM" id="SSF54928">
    <property type="entry name" value="RNA-binding domain, RBD"/>
    <property type="match status" value="1"/>
</dbReference>
<accession>A0A9W9GCR5</accession>
<dbReference type="InterPro" id="IPR012677">
    <property type="entry name" value="Nucleotide-bd_a/b_plait_sf"/>
</dbReference>
<evidence type="ECO:0000259" key="3">
    <source>
        <dbReference type="PROSITE" id="PS50102"/>
    </source>
</evidence>
<feature type="compositionally biased region" description="Low complexity" evidence="2">
    <location>
        <begin position="548"/>
        <end position="561"/>
    </location>
</feature>
<gene>
    <name evidence="4" type="ORF">N7456_000745</name>
</gene>
<feature type="compositionally biased region" description="Basic and acidic residues" evidence="2">
    <location>
        <begin position="519"/>
        <end position="528"/>
    </location>
</feature>
<feature type="compositionally biased region" description="Low complexity" evidence="2">
    <location>
        <begin position="461"/>
        <end position="477"/>
    </location>
</feature>
<feature type="region of interest" description="Disordered" evidence="2">
    <location>
        <begin position="623"/>
        <end position="658"/>
    </location>
</feature>
<feature type="region of interest" description="Disordered" evidence="2">
    <location>
        <begin position="371"/>
        <end position="426"/>
    </location>
</feature>
<dbReference type="SMART" id="SM00360">
    <property type="entry name" value="RRM"/>
    <property type="match status" value="1"/>
</dbReference>
<dbReference type="PROSITE" id="PS50102">
    <property type="entry name" value="RRM"/>
    <property type="match status" value="1"/>
</dbReference>
<keyword evidence="5" id="KW-1185">Reference proteome</keyword>
<evidence type="ECO:0000256" key="2">
    <source>
        <dbReference type="SAM" id="MobiDB-lite"/>
    </source>
</evidence>
<proteinExistence type="predicted"/>
<keyword evidence="1" id="KW-0694">RNA-binding</keyword>
<comment type="caution">
    <text evidence="4">The sequence shown here is derived from an EMBL/GenBank/DDBJ whole genome shotgun (WGS) entry which is preliminary data.</text>
</comment>
<evidence type="ECO:0000256" key="1">
    <source>
        <dbReference type="PROSITE-ProRule" id="PRU00176"/>
    </source>
</evidence>
<dbReference type="Pfam" id="PF00076">
    <property type="entry name" value="RRM_1"/>
    <property type="match status" value="1"/>
</dbReference>
<feature type="compositionally biased region" description="Polar residues" evidence="2">
    <location>
        <begin position="213"/>
        <end position="222"/>
    </location>
</feature>
<feature type="compositionally biased region" description="Low complexity" evidence="2">
    <location>
        <begin position="639"/>
        <end position="658"/>
    </location>
</feature>
<reference evidence="4" key="2">
    <citation type="journal article" date="2023" name="IMA Fungus">
        <title>Comparative genomic study of the Penicillium genus elucidates a diverse pangenome and 15 lateral gene transfer events.</title>
        <authorList>
            <person name="Petersen C."/>
            <person name="Sorensen T."/>
            <person name="Nielsen M.R."/>
            <person name="Sondergaard T.E."/>
            <person name="Sorensen J.L."/>
            <person name="Fitzpatrick D.A."/>
            <person name="Frisvad J.C."/>
            <person name="Nielsen K.L."/>
        </authorList>
    </citation>
    <scope>NUCLEOTIDE SEQUENCE</scope>
    <source>
        <strain evidence="4">IBT 30069</strain>
    </source>
</reference>
<dbReference type="Gene3D" id="3.30.70.330">
    <property type="match status" value="1"/>
</dbReference>
<protein>
    <recommendedName>
        <fullName evidence="3">RRM domain-containing protein</fullName>
    </recommendedName>
</protein>
<dbReference type="EMBL" id="JAPQKH010000001">
    <property type="protein sequence ID" value="KAJ5116397.1"/>
    <property type="molecule type" value="Genomic_DNA"/>
</dbReference>
<feature type="compositionally biased region" description="Basic and acidic residues" evidence="2">
    <location>
        <begin position="491"/>
        <end position="504"/>
    </location>
</feature>
<evidence type="ECO:0000313" key="4">
    <source>
        <dbReference type="EMBL" id="KAJ5116397.1"/>
    </source>
</evidence>
<feature type="domain" description="RRM" evidence="3">
    <location>
        <begin position="38"/>
        <end position="117"/>
    </location>
</feature>
<name>A0A9W9GCR5_9EURO</name>
<dbReference type="InterPro" id="IPR035979">
    <property type="entry name" value="RBD_domain_sf"/>
</dbReference>
<reference evidence="4" key="1">
    <citation type="submission" date="2022-11" db="EMBL/GenBank/DDBJ databases">
        <authorList>
            <person name="Petersen C."/>
        </authorList>
    </citation>
    <scope>NUCLEOTIDE SEQUENCE</scope>
    <source>
        <strain evidence="4">IBT 30069</strain>
    </source>
</reference>
<sequence>MTIQAVVSEFENKYPRRGDRLREEPSAKNAQGLFPPDACIFVGNLSTKVGADDLAEDLKKVFTEFGPCHVKIKQDKKKGLPGAFVQFEKVEDATAALAKDERVVLHDRWLRIERAKGRRTACLGLRSGAPITSHDVSVALEGRGPLEVFCIESYPTGPQAWTLISKVTFAYVDDCRDAIKYFQKDDKYYLSLLDMEGSPMLPASRPHLPFRSNGHNSVQLGRNLNGYRNNHNGRPPRNGTSRGHHRGSEMRPPRQNLQQQEGFLPHHLRGNFPDRPIWMSNMGYNQEPTQPHYPPTFLPFPNEAYGNPTLIFDGQPRYDYAPLPPLPGGYGPGGCLPGGPGGPFIINSQPPYDNHGSAAYHDFYAAHNGPFNPPPINVSQQSGYIMPQPYNEPRSPESGHLISHSKQNEAGASLAAAEKPEEDSKESIIETLLEANRQEKAPKLIRVYASHEEENGATGASSSSSSSPPQCGSSNSSLLLWLGDTVKETEGRIKKEAAAQDRGKGKLTKHTHDSSPALDSDKSTDGRSQKHRFNINHDGASIKELDGISIPSRSRSRSCSPPSCPIGYLVSSDAPSVNQQKISLKDGQTIEELVRRMAEERDDNLSETLLRDVIKSLEIEQKEKDTQMAKRKMNVMVDSGSSRSRSRSLTRTSSSKSI</sequence>
<feature type="region of interest" description="Disordered" evidence="2">
    <location>
        <begin position="452"/>
        <end position="477"/>
    </location>
</feature>
<feature type="region of interest" description="Disordered" evidence="2">
    <location>
        <begin position="205"/>
        <end position="256"/>
    </location>
</feature>
<dbReference type="Proteomes" id="UP001149165">
    <property type="component" value="Unassembled WGS sequence"/>
</dbReference>
<dbReference type="GO" id="GO:0003723">
    <property type="term" value="F:RNA binding"/>
    <property type="evidence" value="ECO:0007669"/>
    <property type="project" value="UniProtKB-UniRule"/>
</dbReference>
<dbReference type="InterPro" id="IPR000504">
    <property type="entry name" value="RRM_dom"/>
</dbReference>
<dbReference type="OrthoDB" id="410044at2759"/>